<reference evidence="11" key="1">
    <citation type="journal article" date="2023" name="Mol. Biol. Evol.">
        <title>Third-Generation Sequencing Reveals the Adaptive Role of the Epigenome in Three Deep-Sea Polychaetes.</title>
        <authorList>
            <person name="Perez M."/>
            <person name="Aroh O."/>
            <person name="Sun Y."/>
            <person name="Lan Y."/>
            <person name="Juniper S.K."/>
            <person name="Young C.R."/>
            <person name="Angers B."/>
            <person name="Qian P.Y."/>
        </authorList>
    </citation>
    <scope>NUCLEOTIDE SEQUENCE</scope>
    <source>
        <strain evidence="11">R07B-5</strain>
    </source>
</reference>
<dbReference type="GO" id="GO:0034626">
    <property type="term" value="P:fatty acid elongation, polyunsaturated fatty acid"/>
    <property type="evidence" value="ECO:0007669"/>
    <property type="project" value="TreeGrafter"/>
</dbReference>
<dbReference type="PROSITE" id="PS01188">
    <property type="entry name" value="ELO"/>
    <property type="match status" value="1"/>
</dbReference>
<feature type="transmembrane region" description="Helical" evidence="10">
    <location>
        <begin position="206"/>
        <end position="227"/>
    </location>
</feature>
<evidence type="ECO:0000256" key="2">
    <source>
        <dbReference type="ARBA" id="ARBA00022516"/>
    </source>
</evidence>
<dbReference type="GO" id="GO:0030148">
    <property type="term" value="P:sphingolipid biosynthetic process"/>
    <property type="evidence" value="ECO:0007669"/>
    <property type="project" value="TreeGrafter"/>
</dbReference>
<evidence type="ECO:0000256" key="3">
    <source>
        <dbReference type="ARBA" id="ARBA00022679"/>
    </source>
</evidence>
<keyword evidence="5 10" id="KW-0276">Fatty acid metabolism</keyword>
<evidence type="ECO:0000256" key="6">
    <source>
        <dbReference type="ARBA" id="ARBA00022989"/>
    </source>
</evidence>
<keyword evidence="9 10" id="KW-0275">Fatty acid biosynthesis</keyword>
<dbReference type="GO" id="GO:0009922">
    <property type="term" value="F:fatty acid elongase activity"/>
    <property type="evidence" value="ECO:0007669"/>
    <property type="project" value="UniProtKB-EC"/>
</dbReference>
<feature type="transmembrane region" description="Helical" evidence="10">
    <location>
        <begin position="37"/>
        <end position="58"/>
    </location>
</feature>
<dbReference type="PANTHER" id="PTHR11157:SF170">
    <property type="entry name" value="ELONGATION OF VERY LONG CHAIN FATTY ACIDS PROTEIN 2-LIKE"/>
    <property type="match status" value="1"/>
</dbReference>
<dbReference type="GO" id="GO:0019367">
    <property type="term" value="P:fatty acid elongation, saturated fatty acid"/>
    <property type="evidence" value="ECO:0007669"/>
    <property type="project" value="TreeGrafter"/>
</dbReference>
<evidence type="ECO:0000313" key="11">
    <source>
        <dbReference type="EMBL" id="KAK2194107.1"/>
    </source>
</evidence>
<dbReference type="Proteomes" id="UP001209878">
    <property type="component" value="Unassembled WGS sequence"/>
</dbReference>
<evidence type="ECO:0000256" key="9">
    <source>
        <dbReference type="ARBA" id="ARBA00023160"/>
    </source>
</evidence>
<name>A0AAD9PG02_RIDPI</name>
<protein>
    <recommendedName>
        <fullName evidence="10">Elongation of very long chain fatty acids protein</fullName>
        <ecNumber evidence="10">2.3.1.199</ecNumber>
    </recommendedName>
    <alternativeName>
        <fullName evidence="10">Very-long-chain 3-oxoacyl-CoA synthase</fullName>
    </alternativeName>
</protein>
<evidence type="ECO:0000256" key="8">
    <source>
        <dbReference type="ARBA" id="ARBA00023136"/>
    </source>
</evidence>
<evidence type="ECO:0000256" key="10">
    <source>
        <dbReference type="RuleBase" id="RU361115"/>
    </source>
</evidence>
<comment type="subcellular location">
    <subcellularLocation>
        <location evidence="1">Membrane</location>
        <topology evidence="1">Multi-pass membrane protein</topology>
    </subcellularLocation>
</comment>
<evidence type="ECO:0000256" key="4">
    <source>
        <dbReference type="ARBA" id="ARBA00022692"/>
    </source>
</evidence>
<dbReference type="GO" id="GO:0005789">
    <property type="term" value="C:endoplasmic reticulum membrane"/>
    <property type="evidence" value="ECO:0007669"/>
    <property type="project" value="TreeGrafter"/>
</dbReference>
<keyword evidence="7 10" id="KW-0443">Lipid metabolism</keyword>
<keyword evidence="12" id="KW-1185">Reference proteome</keyword>
<accession>A0AAD9PG02</accession>
<comment type="catalytic activity">
    <reaction evidence="10">
        <text>a very-long-chain acyl-CoA + malonyl-CoA + H(+) = a very-long-chain 3-oxoacyl-CoA + CO2 + CoA</text>
        <dbReference type="Rhea" id="RHEA:32727"/>
        <dbReference type="ChEBI" id="CHEBI:15378"/>
        <dbReference type="ChEBI" id="CHEBI:16526"/>
        <dbReference type="ChEBI" id="CHEBI:57287"/>
        <dbReference type="ChEBI" id="CHEBI:57384"/>
        <dbReference type="ChEBI" id="CHEBI:90725"/>
        <dbReference type="ChEBI" id="CHEBI:90736"/>
        <dbReference type="EC" id="2.3.1.199"/>
    </reaction>
</comment>
<comment type="similarity">
    <text evidence="10">Belongs to the ELO family.</text>
</comment>
<dbReference type="AlphaFoldDB" id="A0AAD9PG02"/>
<dbReference type="Pfam" id="PF01151">
    <property type="entry name" value="ELO"/>
    <property type="match status" value="1"/>
</dbReference>
<feature type="transmembrane region" description="Helical" evidence="10">
    <location>
        <begin position="139"/>
        <end position="162"/>
    </location>
</feature>
<feature type="transmembrane region" description="Helical" evidence="10">
    <location>
        <begin position="115"/>
        <end position="133"/>
    </location>
</feature>
<evidence type="ECO:0000256" key="1">
    <source>
        <dbReference type="ARBA" id="ARBA00004141"/>
    </source>
</evidence>
<keyword evidence="3 10" id="KW-0808">Transferase</keyword>
<evidence type="ECO:0000256" key="7">
    <source>
        <dbReference type="ARBA" id="ARBA00023098"/>
    </source>
</evidence>
<sequence>MLDSPWPVWYCSIAYLLFVWLGPKYMRYKKPLELRTLMIVHNFALVVFSAYMCIEILLSTWDAKYDYICAPYNLETRKNPKELRVAKVLYWHFFSKAVELLDTVLMILRKKDNQVTFLHVYHHVLILNTWWWVMKFIPGGVAFFGACFNCFVHVIMYSYYLLASVPALRPYLWWKKYITRLQMTQFWTCFGHVVLNMYLGCDYPRWGQLLIVWISLSLLVLFANFYWNAYRRSSHAKVTKTSTNGSYAKSKKHA</sequence>
<dbReference type="InterPro" id="IPR002076">
    <property type="entry name" value="ELO_fam"/>
</dbReference>
<comment type="caution">
    <text evidence="11">The sequence shown here is derived from an EMBL/GenBank/DDBJ whole genome shotgun (WGS) entry which is preliminary data.</text>
</comment>
<dbReference type="EC" id="2.3.1.199" evidence="10"/>
<dbReference type="EMBL" id="JAODUO010000002">
    <property type="protein sequence ID" value="KAK2194107.1"/>
    <property type="molecule type" value="Genomic_DNA"/>
</dbReference>
<dbReference type="GO" id="GO:0034625">
    <property type="term" value="P:fatty acid elongation, monounsaturated fatty acid"/>
    <property type="evidence" value="ECO:0007669"/>
    <property type="project" value="TreeGrafter"/>
</dbReference>
<keyword evidence="4 10" id="KW-0812">Transmembrane</keyword>
<dbReference type="GO" id="GO:0042761">
    <property type="term" value="P:very long-chain fatty acid biosynthetic process"/>
    <property type="evidence" value="ECO:0007669"/>
    <property type="project" value="TreeGrafter"/>
</dbReference>
<evidence type="ECO:0000256" key="5">
    <source>
        <dbReference type="ARBA" id="ARBA00022832"/>
    </source>
</evidence>
<gene>
    <name evidence="11" type="ORF">NP493_2g06018</name>
</gene>
<dbReference type="InterPro" id="IPR030457">
    <property type="entry name" value="ELO_CS"/>
</dbReference>
<organism evidence="11 12">
    <name type="scientific">Ridgeia piscesae</name>
    <name type="common">Tubeworm</name>
    <dbReference type="NCBI Taxonomy" id="27915"/>
    <lineage>
        <taxon>Eukaryota</taxon>
        <taxon>Metazoa</taxon>
        <taxon>Spiralia</taxon>
        <taxon>Lophotrochozoa</taxon>
        <taxon>Annelida</taxon>
        <taxon>Polychaeta</taxon>
        <taxon>Sedentaria</taxon>
        <taxon>Canalipalpata</taxon>
        <taxon>Sabellida</taxon>
        <taxon>Siboglinidae</taxon>
        <taxon>Ridgeia</taxon>
    </lineage>
</organism>
<keyword evidence="2 10" id="KW-0444">Lipid biosynthesis</keyword>
<keyword evidence="8 10" id="KW-0472">Membrane</keyword>
<dbReference type="PANTHER" id="PTHR11157">
    <property type="entry name" value="FATTY ACID ACYL TRANSFERASE-RELATED"/>
    <property type="match status" value="1"/>
</dbReference>
<proteinExistence type="inferred from homology"/>
<evidence type="ECO:0000313" key="12">
    <source>
        <dbReference type="Proteomes" id="UP001209878"/>
    </source>
</evidence>
<keyword evidence="6 10" id="KW-1133">Transmembrane helix</keyword>
<feature type="transmembrane region" description="Helical" evidence="10">
    <location>
        <begin position="6"/>
        <end position="25"/>
    </location>
</feature>